<dbReference type="AlphaFoldDB" id="A0A5A9PEL0"/>
<dbReference type="GO" id="GO:0048666">
    <property type="term" value="P:neuron development"/>
    <property type="evidence" value="ECO:0007669"/>
    <property type="project" value="TreeGrafter"/>
</dbReference>
<dbReference type="PANTHER" id="PTHR11219:SF8">
    <property type="entry name" value="TENEURIN-2"/>
    <property type="match status" value="1"/>
</dbReference>
<feature type="compositionally biased region" description="Basic and acidic residues" evidence="4">
    <location>
        <begin position="41"/>
        <end position="60"/>
    </location>
</feature>
<evidence type="ECO:0000313" key="8">
    <source>
        <dbReference type="Proteomes" id="UP000324632"/>
    </source>
</evidence>
<sequence length="492" mass="53965">MLLGDALLANTVKDRVNRNHRWAEADGEMKRRGRTPTKRIKREEDRESLAEEMDEKKEMALVKGRPLPPTPSSSLLPPAPPPPSAPLHQTATSIRECQMPLLDSGSSHAILDPPPDDEFSPNSYLLRAQPPTTDEDKDQQAERKGFEADEQALCRAHIVAPSPAVHCELPVLYNGAAHCPSPIPGLHTEAPSAVFSHVNTIPQKLFSIEGHCHTRPFRASFFCGCRINFQQTTPVRLEKNKERRLGHGSALNTLKAQVPPAFCSRMWKVAGPALMGASSHHSHTSLRPPLPPPHNHHQSLANSLNRGSQASRRNPQSHAPAAAPPDGPSTPESVQLQDSWALNSSVPLETRHFLFKTPSGSTPLFSSSSPGYPLTSGTVYSPPPRLLPRNTFSRSSFKLKKPSKYCSWKCAAVSAIAAAVLLAILLSYVIAKQIPTQRGGRSRSVRTADVYFRRQRVIHLPFDMSCDSDVLGKDGFGLIKASLCRERFLVSS</sequence>
<keyword evidence="5" id="KW-1133">Transmembrane helix</keyword>
<dbReference type="GO" id="GO:0016020">
    <property type="term" value="C:membrane"/>
    <property type="evidence" value="ECO:0007669"/>
    <property type="project" value="InterPro"/>
</dbReference>
<dbReference type="PANTHER" id="PTHR11219">
    <property type="entry name" value="TENEURIN AND N-ACETYLGLUCOSAMINE-1-PHOSPHODIESTER ALPHA-N-ACETYLGLUCOSAMINIDASE"/>
    <property type="match status" value="1"/>
</dbReference>
<evidence type="ECO:0000259" key="6">
    <source>
        <dbReference type="PROSITE" id="PS51361"/>
    </source>
</evidence>
<dbReference type="EMBL" id="SOYY01000006">
    <property type="protein sequence ID" value="KAA0720252.1"/>
    <property type="molecule type" value="Genomic_DNA"/>
</dbReference>
<reference evidence="7 8" key="1">
    <citation type="journal article" date="2019" name="Mol. Ecol. Resour.">
        <title>Chromosome-level genome assembly of Triplophysa tibetana, a fish adapted to the harsh high-altitude environment of the Tibetan Plateau.</title>
        <authorList>
            <person name="Yang X."/>
            <person name="Liu H."/>
            <person name="Ma Z."/>
            <person name="Zou Y."/>
            <person name="Zou M."/>
            <person name="Mao Y."/>
            <person name="Li X."/>
            <person name="Wang H."/>
            <person name="Chen T."/>
            <person name="Wang W."/>
            <person name="Yang R."/>
        </authorList>
    </citation>
    <scope>NUCLEOTIDE SEQUENCE [LARGE SCALE GENOMIC DNA]</scope>
    <source>
        <strain evidence="7">TTIB1903HZAU</strain>
        <tissue evidence="7">Muscle</tissue>
    </source>
</reference>
<feature type="compositionally biased region" description="Polar residues" evidence="4">
    <location>
        <begin position="301"/>
        <end position="317"/>
    </location>
</feature>
<dbReference type="PROSITE" id="PS51361">
    <property type="entry name" value="TENEURIN_N"/>
    <property type="match status" value="1"/>
</dbReference>
<feature type="compositionally biased region" description="Pro residues" evidence="4">
    <location>
        <begin position="66"/>
        <end position="85"/>
    </location>
</feature>
<dbReference type="GO" id="GO:0050839">
    <property type="term" value="F:cell adhesion molecule binding"/>
    <property type="evidence" value="ECO:0007669"/>
    <property type="project" value="TreeGrafter"/>
</dbReference>
<keyword evidence="2" id="KW-0677">Repeat</keyword>
<organism evidence="7 8">
    <name type="scientific">Triplophysa tibetana</name>
    <dbReference type="NCBI Taxonomy" id="1572043"/>
    <lineage>
        <taxon>Eukaryota</taxon>
        <taxon>Metazoa</taxon>
        <taxon>Chordata</taxon>
        <taxon>Craniata</taxon>
        <taxon>Vertebrata</taxon>
        <taxon>Euteleostomi</taxon>
        <taxon>Actinopterygii</taxon>
        <taxon>Neopterygii</taxon>
        <taxon>Teleostei</taxon>
        <taxon>Ostariophysi</taxon>
        <taxon>Cypriniformes</taxon>
        <taxon>Nemacheilidae</taxon>
        <taxon>Triplophysa</taxon>
    </lineage>
</organism>
<evidence type="ECO:0000256" key="3">
    <source>
        <dbReference type="ARBA" id="ARBA00023157"/>
    </source>
</evidence>
<dbReference type="GO" id="GO:0042803">
    <property type="term" value="F:protein homodimerization activity"/>
    <property type="evidence" value="ECO:0007669"/>
    <property type="project" value="TreeGrafter"/>
</dbReference>
<evidence type="ECO:0000256" key="2">
    <source>
        <dbReference type="ARBA" id="ARBA00022737"/>
    </source>
</evidence>
<name>A0A5A9PEL0_9TELE</name>
<dbReference type="InterPro" id="IPR051216">
    <property type="entry name" value="Teneurin"/>
</dbReference>
<comment type="caution">
    <text evidence="7">The sequence shown here is derived from an EMBL/GenBank/DDBJ whole genome shotgun (WGS) entry which is preliminary data.</text>
</comment>
<feature type="compositionally biased region" description="Basic residues" evidence="4">
    <location>
        <begin position="31"/>
        <end position="40"/>
    </location>
</feature>
<dbReference type="GO" id="GO:0007157">
    <property type="term" value="P:heterophilic cell-cell adhesion via plasma membrane cell adhesion molecules"/>
    <property type="evidence" value="ECO:0007669"/>
    <property type="project" value="TreeGrafter"/>
</dbReference>
<feature type="domain" description="Teneurin N-terminal" evidence="6">
    <location>
        <begin position="276"/>
        <end position="410"/>
    </location>
</feature>
<feature type="transmembrane region" description="Helical" evidence="5">
    <location>
        <begin position="411"/>
        <end position="431"/>
    </location>
</feature>
<keyword evidence="5" id="KW-0472">Membrane</keyword>
<dbReference type="GO" id="GO:0007165">
    <property type="term" value="P:signal transduction"/>
    <property type="evidence" value="ECO:0007669"/>
    <property type="project" value="InterPro"/>
</dbReference>
<dbReference type="Proteomes" id="UP000324632">
    <property type="component" value="Chromosome 6"/>
</dbReference>
<keyword evidence="5" id="KW-0812">Transmembrane</keyword>
<dbReference type="GO" id="GO:0046982">
    <property type="term" value="F:protein heterodimerization activity"/>
    <property type="evidence" value="ECO:0007669"/>
    <property type="project" value="TreeGrafter"/>
</dbReference>
<evidence type="ECO:0000256" key="4">
    <source>
        <dbReference type="SAM" id="MobiDB-lite"/>
    </source>
</evidence>
<dbReference type="InterPro" id="IPR009471">
    <property type="entry name" value="Ten_N"/>
</dbReference>
<dbReference type="GO" id="GO:0043005">
    <property type="term" value="C:neuron projection"/>
    <property type="evidence" value="ECO:0007669"/>
    <property type="project" value="TreeGrafter"/>
</dbReference>
<feature type="region of interest" description="Disordered" evidence="4">
    <location>
        <begin position="23"/>
        <end position="88"/>
    </location>
</feature>
<proteinExistence type="predicted"/>
<feature type="region of interest" description="Disordered" evidence="4">
    <location>
        <begin position="104"/>
        <end position="145"/>
    </location>
</feature>
<evidence type="ECO:0000313" key="7">
    <source>
        <dbReference type="EMBL" id="KAA0720252.1"/>
    </source>
</evidence>
<evidence type="ECO:0000256" key="5">
    <source>
        <dbReference type="SAM" id="Phobius"/>
    </source>
</evidence>
<protein>
    <submittedName>
        <fullName evidence="7">Teneurin-2</fullName>
    </submittedName>
</protein>
<keyword evidence="8" id="KW-1185">Reference proteome</keyword>
<feature type="region of interest" description="Disordered" evidence="4">
    <location>
        <begin position="276"/>
        <end position="336"/>
    </location>
</feature>
<accession>A0A5A9PEL0</accession>
<dbReference type="Pfam" id="PF06484">
    <property type="entry name" value="Ten_N"/>
    <property type="match status" value="1"/>
</dbReference>
<keyword evidence="1" id="KW-0245">EGF-like domain</keyword>
<keyword evidence="3" id="KW-1015">Disulfide bond</keyword>
<evidence type="ECO:0000256" key="1">
    <source>
        <dbReference type="ARBA" id="ARBA00022536"/>
    </source>
</evidence>
<gene>
    <name evidence="7" type="ORF">E1301_Tti012286</name>
</gene>